<dbReference type="InterPro" id="IPR016024">
    <property type="entry name" value="ARM-type_fold"/>
</dbReference>
<sequence>MNANWARCLVLSRNVDSIHTATTSLETVLAHMHDTDDAYAAMVEALLKAYELQNRIPDIVKLLESQSNYIAVAAAMTSLCQLNQTLEPYIPIFINMLNRTTTQDPNMKLIESAIISIFKQKTLQPIEEVTEFHNHFIPNLRASSLPPKALKDMSHHVDVAYLKYLTSYITQATFNQRDWPTVSKHVTKATNHARRVIGAMREREGVGGVVLERNAAHTALALYGLEYQILARPRGDSYTTFIDEFNHMRMNAFKPNTNSISILLKYLCRPADMQPWWQTCQRPSPSTQNIMSVNQVKSLVQSMGFNLDNPVFYSHLFHTCLSLDPSKTRAYALDTSSLRKLEEEHLQNKKVHPDLSFTNFCHDLIMVCFLASKPQLALAKLADARASGYYPSLSQYNQYLYLLSSASHDMCVFSIHDFWYSIRRDIIHKHTALDRKVLPHIYQSLLKSCSKAGDLVEMMRVAQEMRSLNVVPTEKAAQLIADFISRHPSEDQVSLKQALLPSNVGLAVNNAHTV</sequence>
<feature type="repeat" description="PPR" evidence="1">
    <location>
        <begin position="438"/>
        <end position="472"/>
    </location>
</feature>
<evidence type="ECO:0000256" key="1">
    <source>
        <dbReference type="PROSITE-ProRule" id="PRU00708"/>
    </source>
</evidence>
<keyword evidence="4" id="KW-1185">Reference proteome</keyword>
<dbReference type="InterPro" id="IPR011990">
    <property type="entry name" value="TPR-like_helical_dom_sf"/>
</dbReference>
<protein>
    <recommendedName>
        <fullName evidence="6">Pentacotripeptide-repeat region of PRORP domain-containing protein</fullName>
    </recommendedName>
</protein>
<reference evidence="4 5" key="1">
    <citation type="journal article" date="2019" name="Sci. Rep.">
        <title>Comparative genomics of chytrid fungi reveal insights into the obligate biotrophic and pathogenic lifestyle of Synchytrium endobioticum.</title>
        <authorList>
            <person name="van de Vossenberg B.T.L.H."/>
            <person name="Warris S."/>
            <person name="Nguyen H.D.T."/>
            <person name="van Gent-Pelzer M.P.E."/>
            <person name="Joly D.L."/>
            <person name="van de Geest H.C."/>
            <person name="Bonants P.J.M."/>
            <person name="Smith D.S."/>
            <person name="Levesque C.A."/>
            <person name="van der Lee T.A.J."/>
        </authorList>
    </citation>
    <scope>NUCLEOTIDE SEQUENCE [LARGE SCALE GENOMIC DNA]</scope>
    <source>
        <strain evidence="2 5">LEV6574</strain>
        <strain evidence="3 4">MB42</strain>
    </source>
</reference>
<comment type="caution">
    <text evidence="2">The sequence shown here is derived from an EMBL/GenBank/DDBJ whole genome shotgun (WGS) entry which is preliminary data.</text>
</comment>
<dbReference type="EMBL" id="QEAM01000096">
    <property type="protein sequence ID" value="TPX46721.1"/>
    <property type="molecule type" value="Genomic_DNA"/>
</dbReference>
<evidence type="ECO:0000313" key="4">
    <source>
        <dbReference type="Proteomes" id="UP000317494"/>
    </source>
</evidence>
<dbReference type="SUPFAM" id="SSF48371">
    <property type="entry name" value="ARM repeat"/>
    <property type="match status" value="1"/>
</dbReference>
<dbReference type="InterPro" id="IPR002885">
    <property type="entry name" value="PPR_rpt"/>
</dbReference>
<evidence type="ECO:0000313" key="5">
    <source>
        <dbReference type="Proteomes" id="UP000320475"/>
    </source>
</evidence>
<dbReference type="AlphaFoldDB" id="A0A507D5T4"/>
<dbReference type="Proteomes" id="UP000317494">
    <property type="component" value="Unassembled WGS sequence"/>
</dbReference>
<evidence type="ECO:0008006" key="6">
    <source>
        <dbReference type="Google" id="ProtNLM"/>
    </source>
</evidence>
<dbReference type="Proteomes" id="UP000320475">
    <property type="component" value="Unassembled WGS sequence"/>
</dbReference>
<proteinExistence type="predicted"/>
<dbReference type="PROSITE" id="PS51375">
    <property type="entry name" value="PPR"/>
    <property type="match status" value="1"/>
</dbReference>
<dbReference type="VEuPathDB" id="FungiDB:SeMB42_g01853"/>
<accession>A0A507D5T4</accession>
<evidence type="ECO:0000313" key="2">
    <source>
        <dbReference type="EMBL" id="TPX46721.1"/>
    </source>
</evidence>
<dbReference type="EMBL" id="QEAN01000052">
    <property type="protein sequence ID" value="TPX51551.1"/>
    <property type="molecule type" value="Genomic_DNA"/>
</dbReference>
<dbReference type="Gene3D" id="1.25.40.10">
    <property type="entry name" value="Tetratricopeptide repeat domain"/>
    <property type="match status" value="1"/>
</dbReference>
<gene>
    <name evidence="2" type="ORF">SeLEV6574_g03071</name>
    <name evidence="3" type="ORF">SeMB42_g01853</name>
</gene>
<evidence type="ECO:0000313" key="3">
    <source>
        <dbReference type="EMBL" id="TPX51551.1"/>
    </source>
</evidence>
<name>A0A507D5T4_9FUNG</name>
<organism evidence="2 5">
    <name type="scientific">Synchytrium endobioticum</name>
    <dbReference type="NCBI Taxonomy" id="286115"/>
    <lineage>
        <taxon>Eukaryota</taxon>
        <taxon>Fungi</taxon>
        <taxon>Fungi incertae sedis</taxon>
        <taxon>Chytridiomycota</taxon>
        <taxon>Chytridiomycota incertae sedis</taxon>
        <taxon>Chytridiomycetes</taxon>
        <taxon>Synchytriales</taxon>
        <taxon>Synchytriaceae</taxon>
        <taxon>Synchytrium</taxon>
    </lineage>
</organism>
<dbReference type="NCBIfam" id="TIGR00756">
    <property type="entry name" value="PPR"/>
    <property type="match status" value="1"/>
</dbReference>